<proteinExistence type="predicted"/>
<evidence type="ECO:0000256" key="1">
    <source>
        <dbReference type="SAM" id="SignalP"/>
    </source>
</evidence>
<organism evidence="2 3">
    <name type="scientific">Shewanella pneumatophori</name>
    <dbReference type="NCBI Taxonomy" id="314092"/>
    <lineage>
        <taxon>Bacteria</taxon>
        <taxon>Pseudomonadati</taxon>
        <taxon>Pseudomonadota</taxon>
        <taxon>Gammaproteobacteria</taxon>
        <taxon>Alteromonadales</taxon>
        <taxon>Shewanellaceae</taxon>
        <taxon>Shewanella</taxon>
    </lineage>
</organism>
<dbReference type="Proteomes" id="UP001139293">
    <property type="component" value="Unassembled WGS sequence"/>
</dbReference>
<keyword evidence="1" id="KW-0732">Signal</keyword>
<sequence>MMRLFNTILVILLMVLSGCASTEANKQRDAMYTFPDLEQVNSIDNFRMDGWESVDRYSIIVGVRPNQNYLLILNGGLNDLNFAQGLAITSTMGKVEAGFDSVSTVQEPMLKSQIKRIYKLEDKQQKNEIKAKIESFADNK</sequence>
<accession>A0A9X1ZE55</accession>
<comment type="caution">
    <text evidence="2">The sequence shown here is derived from an EMBL/GenBank/DDBJ whole genome shotgun (WGS) entry which is preliminary data.</text>
</comment>
<dbReference type="RefSeq" id="WP_248951613.1">
    <property type="nucleotide sequence ID" value="NZ_JAKILB010000016.1"/>
</dbReference>
<evidence type="ECO:0000313" key="3">
    <source>
        <dbReference type="Proteomes" id="UP001139293"/>
    </source>
</evidence>
<name>A0A9X1ZE55_9GAMM</name>
<feature type="chain" id="PRO_5040881387" evidence="1">
    <location>
        <begin position="23"/>
        <end position="140"/>
    </location>
</feature>
<dbReference type="InterPro" id="IPR045500">
    <property type="entry name" value="DUF6491"/>
</dbReference>
<reference evidence="2" key="1">
    <citation type="submission" date="2022-01" db="EMBL/GenBank/DDBJ databases">
        <title>Whole genome-based taxonomy of the Shewanellaceae.</title>
        <authorList>
            <person name="Martin-Rodriguez A.J."/>
        </authorList>
    </citation>
    <scope>NUCLEOTIDE SEQUENCE</scope>
    <source>
        <strain evidence="2">KCTC 23973</strain>
    </source>
</reference>
<feature type="signal peptide" evidence="1">
    <location>
        <begin position="1"/>
        <end position="22"/>
    </location>
</feature>
<protein>
    <submittedName>
        <fullName evidence="2">DUF6491 family protein</fullName>
    </submittedName>
</protein>
<keyword evidence="3" id="KW-1185">Reference proteome</keyword>
<dbReference type="Pfam" id="PF20101">
    <property type="entry name" value="DUF6491"/>
    <property type="match status" value="1"/>
</dbReference>
<evidence type="ECO:0000313" key="2">
    <source>
        <dbReference type="EMBL" id="MCL1140619.1"/>
    </source>
</evidence>
<dbReference type="PROSITE" id="PS51257">
    <property type="entry name" value="PROKAR_LIPOPROTEIN"/>
    <property type="match status" value="1"/>
</dbReference>
<dbReference type="EMBL" id="JAKILB010000016">
    <property type="protein sequence ID" value="MCL1140619.1"/>
    <property type="molecule type" value="Genomic_DNA"/>
</dbReference>
<gene>
    <name evidence="2" type="ORF">L2740_18950</name>
</gene>
<dbReference type="AlphaFoldDB" id="A0A9X1ZE55"/>